<feature type="compositionally biased region" description="Acidic residues" evidence="5">
    <location>
        <begin position="104"/>
        <end position="115"/>
    </location>
</feature>
<evidence type="ECO:0000313" key="9">
    <source>
        <dbReference type="Proteomes" id="UP001177140"/>
    </source>
</evidence>
<comment type="similarity">
    <text evidence="2">Belongs to the ESF1 family.</text>
</comment>
<dbReference type="GO" id="GO:0005730">
    <property type="term" value="C:nucleolus"/>
    <property type="evidence" value="ECO:0007669"/>
    <property type="project" value="UniProtKB-SubCell"/>
</dbReference>
<feature type="compositionally biased region" description="Basic residues" evidence="5">
    <location>
        <begin position="534"/>
        <end position="545"/>
    </location>
</feature>
<evidence type="ECO:0000256" key="5">
    <source>
        <dbReference type="SAM" id="MobiDB-lite"/>
    </source>
</evidence>
<feature type="compositionally biased region" description="Basic and acidic residues" evidence="5">
    <location>
        <begin position="660"/>
        <end position="681"/>
    </location>
</feature>
<evidence type="ECO:0000256" key="2">
    <source>
        <dbReference type="ARBA" id="ARBA00009087"/>
    </source>
</evidence>
<name>A0AA41VPA6_PAPNU</name>
<feature type="compositionally biased region" description="Acidic residues" evidence="5">
    <location>
        <begin position="122"/>
        <end position="131"/>
    </location>
</feature>
<feature type="compositionally biased region" description="Acidic residues" evidence="5">
    <location>
        <begin position="400"/>
        <end position="411"/>
    </location>
</feature>
<dbReference type="Proteomes" id="UP001177140">
    <property type="component" value="Unassembled WGS sequence"/>
</dbReference>
<dbReference type="InterPro" id="IPR039754">
    <property type="entry name" value="Esf1"/>
</dbReference>
<keyword evidence="4" id="KW-0539">Nucleus</keyword>
<evidence type="ECO:0000259" key="7">
    <source>
        <dbReference type="Pfam" id="PF25121"/>
    </source>
</evidence>
<feature type="compositionally biased region" description="Basic and acidic residues" evidence="5">
    <location>
        <begin position="380"/>
        <end position="399"/>
    </location>
</feature>
<dbReference type="InterPro" id="IPR056750">
    <property type="entry name" value="RRM_ESF1"/>
</dbReference>
<evidence type="ECO:0000313" key="8">
    <source>
        <dbReference type="EMBL" id="MCL7044981.1"/>
    </source>
</evidence>
<keyword evidence="9" id="KW-1185">Reference proteome</keyword>
<feature type="compositionally biased region" description="Acidic residues" evidence="5">
    <location>
        <begin position="370"/>
        <end position="379"/>
    </location>
</feature>
<dbReference type="PANTHER" id="PTHR12202">
    <property type="entry name" value="ESF1 HOMOLOG"/>
    <property type="match status" value="1"/>
</dbReference>
<comment type="subcellular location">
    <subcellularLocation>
        <location evidence="1">Nucleus</location>
        <location evidence="1">Nucleolus</location>
    </subcellularLocation>
</comment>
<feature type="domain" description="NUC153" evidence="6">
    <location>
        <begin position="562"/>
        <end position="587"/>
    </location>
</feature>
<evidence type="ECO:0000256" key="1">
    <source>
        <dbReference type="ARBA" id="ARBA00004604"/>
    </source>
</evidence>
<evidence type="ECO:0000259" key="6">
    <source>
        <dbReference type="Pfam" id="PF08159"/>
    </source>
</evidence>
<feature type="region of interest" description="Disordered" evidence="5">
    <location>
        <begin position="223"/>
        <end position="248"/>
    </location>
</feature>
<comment type="caution">
    <text evidence="8">The sequence shown here is derived from an EMBL/GenBank/DDBJ whole genome shotgun (WGS) entry which is preliminary data.</text>
</comment>
<evidence type="ECO:0000256" key="3">
    <source>
        <dbReference type="ARBA" id="ARBA00023054"/>
    </source>
</evidence>
<feature type="region of interest" description="Disordered" evidence="5">
    <location>
        <begin position="366"/>
        <end position="413"/>
    </location>
</feature>
<feature type="region of interest" description="Disordered" evidence="5">
    <location>
        <begin position="590"/>
        <end position="710"/>
    </location>
</feature>
<feature type="compositionally biased region" description="Basic and acidic residues" evidence="5">
    <location>
        <begin position="461"/>
        <end position="474"/>
    </location>
</feature>
<proteinExistence type="inferred from homology"/>
<feature type="compositionally biased region" description="Acidic residues" evidence="5">
    <location>
        <begin position="139"/>
        <end position="159"/>
    </location>
</feature>
<dbReference type="Pfam" id="PF08159">
    <property type="entry name" value="NUC153"/>
    <property type="match status" value="1"/>
</dbReference>
<dbReference type="PANTHER" id="PTHR12202:SF0">
    <property type="entry name" value="ESF1 HOMOLOG"/>
    <property type="match status" value="1"/>
</dbReference>
<feature type="compositionally biased region" description="Basic and acidic residues" evidence="5">
    <location>
        <begin position="89"/>
        <end position="103"/>
    </location>
</feature>
<dbReference type="EMBL" id="JAJJMA010264355">
    <property type="protein sequence ID" value="MCL7044981.1"/>
    <property type="molecule type" value="Genomic_DNA"/>
</dbReference>
<protein>
    <recommendedName>
        <fullName evidence="10">NUC153 domain-containing protein</fullName>
    </recommendedName>
</protein>
<dbReference type="GO" id="GO:0003723">
    <property type="term" value="F:RNA binding"/>
    <property type="evidence" value="ECO:0007669"/>
    <property type="project" value="TreeGrafter"/>
</dbReference>
<evidence type="ECO:0008006" key="10">
    <source>
        <dbReference type="Google" id="ProtNLM"/>
    </source>
</evidence>
<organism evidence="8 9">
    <name type="scientific">Papaver nudicaule</name>
    <name type="common">Iceland poppy</name>
    <dbReference type="NCBI Taxonomy" id="74823"/>
    <lineage>
        <taxon>Eukaryota</taxon>
        <taxon>Viridiplantae</taxon>
        <taxon>Streptophyta</taxon>
        <taxon>Embryophyta</taxon>
        <taxon>Tracheophyta</taxon>
        <taxon>Spermatophyta</taxon>
        <taxon>Magnoliopsida</taxon>
        <taxon>Ranunculales</taxon>
        <taxon>Papaveraceae</taxon>
        <taxon>Papaveroideae</taxon>
        <taxon>Papaver</taxon>
    </lineage>
</organism>
<feature type="region of interest" description="Disordered" evidence="5">
    <location>
        <begin position="443"/>
        <end position="511"/>
    </location>
</feature>
<feature type="compositionally biased region" description="Basic residues" evidence="5">
    <location>
        <begin position="445"/>
        <end position="459"/>
    </location>
</feature>
<keyword evidence="3" id="KW-0175">Coiled coil</keyword>
<feature type="region of interest" description="Disordered" evidence="5">
    <location>
        <begin position="532"/>
        <end position="558"/>
    </location>
</feature>
<sequence length="710" mass="80195">MERKKQQGGIKEENEAKKMKKKVIITDARFSSANSDPRFQRVPNQQAKVSIDSRFSHALADNFSSSSSRVDKRGKRKNDTKNNPLRHYYRLEDEQEDEKKDGESSDDDEGNTVEEPDSKSEEELESVDDDASSSSTGSDTDEDDDGGCLENEPDEELEENIPMIEQETRRLAIVNMDWSQVRAADLFVIMSSFLPKNGQIMSIAVYPTEFGLKRMEEEAVKGPVGLFDDDDRVESDDDDSNADDEIDNEKVRAYEKSRLRYYHAVVECDSIDTADFLYKTCDGIEVEKTSNVLDLRFIPDSMEFKHPPRDIATEAPTNYEGIDFQTRALQHSNLEVTWDEDEPQRTKALQQTFDIVDELGESEAEKYIGSDDESDDNDESKEKLTKKDKYRPLLDRGDESSDGADDEDGNMDMEVTFNTGLEDLTKRVLERIKNKDSGTVWSLNLKKKSEKKKARKNAPKHSSEDEGRGSGRDESEQDDFFIDESSIKLSKGGKSNRKEKQFEDTEKEHEASKAELELLLVDGQESNNVLKGYNIKRNKAKGKKGKKEDPSDDKIPAVDCTDPRFENLYKSSLFALDPTDPQYRRSAAYARQVGVQKQNDVRGDLSNVEELTPPAQLASATTVPGRKVSVPTSSKKEKLELASMVGSLKRKSQQAQLTSSDKRSRKNSESKPHGKSSKDNENNGLSSMVHSIKSKIKNEKIGMQRTFISV</sequence>
<feature type="compositionally biased region" description="Basic and acidic residues" evidence="5">
    <location>
        <begin position="496"/>
        <end position="511"/>
    </location>
</feature>
<dbReference type="Pfam" id="PF25121">
    <property type="entry name" value="RRM_ESF1"/>
    <property type="match status" value="1"/>
</dbReference>
<feature type="compositionally biased region" description="Basic and acidic residues" evidence="5">
    <location>
        <begin position="546"/>
        <end position="558"/>
    </location>
</feature>
<dbReference type="GO" id="GO:0006364">
    <property type="term" value="P:rRNA processing"/>
    <property type="evidence" value="ECO:0007669"/>
    <property type="project" value="InterPro"/>
</dbReference>
<feature type="domain" description="ESF1 RRM" evidence="7">
    <location>
        <begin position="168"/>
        <end position="313"/>
    </location>
</feature>
<accession>A0AA41VPA6</accession>
<gene>
    <name evidence="8" type="ORF">MKW94_009695</name>
</gene>
<feature type="compositionally biased region" description="Basic and acidic residues" evidence="5">
    <location>
        <begin position="1"/>
        <end position="17"/>
    </location>
</feature>
<feature type="region of interest" description="Disordered" evidence="5">
    <location>
        <begin position="1"/>
        <end position="162"/>
    </location>
</feature>
<feature type="compositionally biased region" description="Polar residues" evidence="5">
    <location>
        <begin position="29"/>
        <end position="48"/>
    </location>
</feature>
<dbReference type="InterPro" id="IPR012580">
    <property type="entry name" value="NUC153"/>
</dbReference>
<reference evidence="8" key="1">
    <citation type="submission" date="2022-03" db="EMBL/GenBank/DDBJ databases">
        <title>A functionally conserved STORR gene fusion in Papaver species that diverged 16.8 million years ago.</title>
        <authorList>
            <person name="Catania T."/>
        </authorList>
    </citation>
    <scope>NUCLEOTIDE SEQUENCE</scope>
    <source>
        <strain evidence="8">S-191538</strain>
    </source>
</reference>
<evidence type="ECO:0000256" key="4">
    <source>
        <dbReference type="ARBA" id="ARBA00023242"/>
    </source>
</evidence>
<dbReference type="AlphaFoldDB" id="A0AA41VPA6"/>
<feature type="compositionally biased region" description="Acidic residues" evidence="5">
    <location>
        <begin position="227"/>
        <end position="247"/>
    </location>
</feature>